<dbReference type="Proteomes" id="UP001362999">
    <property type="component" value="Unassembled WGS sequence"/>
</dbReference>
<feature type="region of interest" description="Disordered" evidence="1">
    <location>
        <begin position="1"/>
        <end position="43"/>
    </location>
</feature>
<name>A0AAV9Z7M7_9AGAR</name>
<comment type="caution">
    <text evidence="2">The sequence shown here is derived from an EMBL/GenBank/DDBJ whole genome shotgun (WGS) entry which is preliminary data.</text>
</comment>
<evidence type="ECO:0000313" key="2">
    <source>
        <dbReference type="EMBL" id="KAK6974083.1"/>
    </source>
</evidence>
<sequence>MSRPRKSASKGKKHPLLGDSNARSAKAWARPKMRELRGSSTNNPWVLDAGGNLVLQASITDTGGSAFPALQGGAAISAALHAAGAKNLSHLLPPRVSGKADLQNAPPHDHPAQLTAGERTARQGVVRADWWGQLKSSARTRPVVRSAAERARRKGAAEA</sequence>
<feature type="compositionally biased region" description="Basic and acidic residues" evidence="1">
    <location>
        <begin position="147"/>
        <end position="159"/>
    </location>
</feature>
<protein>
    <submittedName>
        <fullName evidence="2">Uncharacterized protein</fullName>
    </submittedName>
</protein>
<reference evidence="2 3" key="1">
    <citation type="journal article" date="2024" name="J Genomics">
        <title>Draft genome sequencing and assembly of Favolaschia claudopus CIRM-BRFM 2984 isolated from oak limbs.</title>
        <authorList>
            <person name="Navarro D."/>
            <person name="Drula E."/>
            <person name="Chaduli D."/>
            <person name="Cazenave R."/>
            <person name="Ahrendt S."/>
            <person name="Wang J."/>
            <person name="Lipzen A."/>
            <person name="Daum C."/>
            <person name="Barry K."/>
            <person name="Grigoriev I.V."/>
            <person name="Favel A."/>
            <person name="Rosso M.N."/>
            <person name="Martin F."/>
        </authorList>
    </citation>
    <scope>NUCLEOTIDE SEQUENCE [LARGE SCALE GENOMIC DNA]</scope>
    <source>
        <strain evidence="2 3">CIRM-BRFM 2984</strain>
    </source>
</reference>
<evidence type="ECO:0000313" key="3">
    <source>
        <dbReference type="Proteomes" id="UP001362999"/>
    </source>
</evidence>
<evidence type="ECO:0000256" key="1">
    <source>
        <dbReference type="SAM" id="MobiDB-lite"/>
    </source>
</evidence>
<organism evidence="2 3">
    <name type="scientific">Favolaschia claudopus</name>
    <dbReference type="NCBI Taxonomy" id="2862362"/>
    <lineage>
        <taxon>Eukaryota</taxon>
        <taxon>Fungi</taxon>
        <taxon>Dikarya</taxon>
        <taxon>Basidiomycota</taxon>
        <taxon>Agaricomycotina</taxon>
        <taxon>Agaricomycetes</taxon>
        <taxon>Agaricomycetidae</taxon>
        <taxon>Agaricales</taxon>
        <taxon>Marasmiineae</taxon>
        <taxon>Mycenaceae</taxon>
        <taxon>Favolaschia</taxon>
    </lineage>
</organism>
<feature type="region of interest" description="Disordered" evidence="1">
    <location>
        <begin position="138"/>
        <end position="159"/>
    </location>
</feature>
<dbReference type="AlphaFoldDB" id="A0AAV9Z7M7"/>
<keyword evidence="3" id="KW-1185">Reference proteome</keyword>
<gene>
    <name evidence="2" type="ORF">R3P38DRAFT_2812269</name>
</gene>
<feature type="compositionally biased region" description="Basic residues" evidence="1">
    <location>
        <begin position="1"/>
        <end position="15"/>
    </location>
</feature>
<accession>A0AAV9Z7M7</accession>
<dbReference type="EMBL" id="JAWWNJ010000188">
    <property type="protein sequence ID" value="KAK6974083.1"/>
    <property type="molecule type" value="Genomic_DNA"/>
</dbReference>
<proteinExistence type="predicted"/>